<feature type="domain" description="DUF4218" evidence="2">
    <location>
        <begin position="299"/>
        <end position="395"/>
    </location>
</feature>
<dbReference type="InterPro" id="IPR025452">
    <property type="entry name" value="DUF4218"/>
</dbReference>
<dbReference type="Pfam" id="PF13960">
    <property type="entry name" value="DUF4218"/>
    <property type="match status" value="1"/>
</dbReference>
<keyword evidence="4" id="KW-1185">Reference proteome</keyword>
<reference evidence="3 4" key="1">
    <citation type="submission" date="2024-02" db="EMBL/GenBank/DDBJ databases">
        <title>High-quality chromosome-scale genome assembly of Pensacola bahiagrass (Paspalum notatum Flugge var. saurae).</title>
        <authorList>
            <person name="Vega J.M."/>
            <person name="Podio M."/>
            <person name="Orjuela J."/>
            <person name="Siena L.A."/>
            <person name="Pessino S.C."/>
            <person name="Combes M.C."/>
            <person name="Mariac C."/>
            <person name="Albertini E."/>
            <person name="Pupilli F."/>
            <person name="Ortiz J.P.A."/>
            <person name="Leblanc O."/>
        </authorList>
    </citation>
    <scope>NUCLEOTIDE SEQUENCE [LARGE SCALE GENOMIC DNA]</scope>
    <source>
        <strain evidence="3">R1</strain>
        <tissue evidence="3">Leaf</tissue>
    </source>
</reference>
<proteinExistence type="predicted"/>
<dbReference type="InterPro" id="IPR004242">
    <property type="entry name" value="Transposase_21"/>
</dbReference>
<evidence type="ECO:0000313" key="3">
    <source>
        <dbReference type="EMBL" id="WVZ57995.1"/>
    </source>
</evidence>
<accession>A0AAQ3SPI3</accession>
<dbReference type="PANTHER" id="PTHR48258">
    <property type="entry name" value="DUF4218 DOMAIN-CONTAINING PROTEIN-RELATED"/>
    <property type="match status" value="1"/>
</dbReference>
<dbReference type="Proteomes" id="UP001341281">
    <property type="component" value="Chromosome 02"/>
</dbReference>
<dbReference type="Pfam" id="PF02992">
    <property type="entry name" value="Transposase_21"/>
    <property type="match status" value="1"/>
</dbReference>
<sequence>MAKLWNDGVKMTDSLTKKDFTIRGMILTTINDYPANFSLSGQIKGKKGCISCLDAATSEYLDESKKVVYTKYRRFLVEGHRYRRRQFNNHFDGKDEKGSVPRRRHDSKHVFDMVKKINIVYGKKIKRTKPPIEGVPFKKQSIFFKYLPYWKDLEVPHAIDCMHLKKNVFDSTICTLMDVKGKTKYGLKSRRDLVNMKIESELHPMEQGNGKFMLPTASFNLTSAEKKELCMCLQGLKVPTGLSSNIRSLVSMKDLSISGYNAHDCHMMMTVFLAVAIQAINPVFVRMVVTRMVYFFNKISQKEIRKDELDSLQEFCTDTMAQLEMCFPPSFFDIMSHLIIHMVDQIRALGPIYLHEMWAYERFMSTINRYVLNRANPKRSMIEAYCTEEVVECCKIEMMTPFVEQHIGIIRAKNPERLDSWIIKQHKHCFTNWLMDLNLPEGSTTEEVTLKKLAFGPSLRVTTWQAYDINGQTFYTAAKDKKSMCKNSGVWIGAIDDGTDSKNQKHIVVTDKKSIIGVDGVDDVETFNDYDNMEFFTDLPTKIKEVEATIKGMKPWFFLFAPSGCPIFRLPPPPPVCLLRRAAPSAAPRHRGRTPPPPSSAALLLTYRRRAELARRRPPRPRRLAPAAATPASSPPPRLVLHRRYAFSTADYFVF</sequence>
<name>A0AAQ3SPI3_PASNO</name>
<protein>
    <recommendedName>
        <fullName evidence="2">DUF4218 domain-containing protein</fullName>
    </recommendedName>
</protein>
<evidence type="ECO:0000256" key="1">
    <source>
        <dbReference type="SAM" id="MobiDB-lite"/>
    </source>
</evidence>
<organism evidence="3 4">
    <name type="scientific">Paspalum notatum var. saurae</name>
    <dbReference type="NCBI Taxonomy" id="547442"/>
    <lineage>
        <taxon>Eukaryota</taxon>
        <taxon>Viridiplantae</taxon>
        <taxon>Streptophyta</taxon>
        <taxon>Embryophyta</taxon>
        <taxon>Tracheophyta</taxon>
        <taxon>Spermatophyta</taxon>
        <taxon>Magnoliopsida</taxon>
        <taxon>Liliopsida</taxon>
        <taxon>Poales</taxon>
        <taxon>Poaceae</taxon>
        <taxon>PACMAD clade</taxon>
        <taxon>Panicoideae</taxon>
        <taxon>Andropogonodae</taxon>
        <taxon>Paspaleae</taxon>
        <taxon>Paspalinae</taxon>
        <taxon>Paspalum</taxon>
    </lineage>
</organism>
<evidence type="ECO:0000259" key="2">
    <source>
        <dbReference type="Pfam" id="PF13960"/>
    </source>
</evidence>
<dbReference type="PANTHER" id="PTHR48258:SF9">
    <property type="entry name" value="OS01G0348150 PROTEIN"/>
    <property type="match status" value="1"/>
</dbReference>
<gene>
    <name evidence="3" type="ORF">U9M48_008316</name>
</gene>
<dbReference type="EMBL" id="CP144746">
    <property type="protein sequence ID" value="WVZ57995.1"/>
    <property type="molecule type" value="Genomic_DNA"/>
</dbReference>
<feature type="region of interest" description="Disordered" evidence="1">
    <location>
        <begin position="613"/>
        <end position="636"/>
    </location>
</feature>
<dbReference type="AlphaFoldDB" id="A0AAQ3SPI3"/>
<evidence type="ECO:0000313" key="4">
    <source>
        <dbReference type="Proteomes" id="UP001341281"/>
    </source>
</evidence>